<dbReference type="Pfam" id="PF26209">
    <property type="entry name" value="Phage_phiTE_241_C"/>
    <property type="match status" value="1"/>
</dbReference>
<accession>A0A6J5LCX7</accession>
<organism evidence="2">
    <name type="scientific">uncultured Caudovirales phage</name>
    <dbReference type="NCBI Taxonomy" id="2100421"/>
    <lineage>
        <taxon>Viruses</taxon>
        <taxon>Duplodnaviria</taxon>
        <taxon>Heunggongvirae</taxon>
        <taxon>Uroviricota</taxon>
        <taxon>Caudoviricetes</taxon>
        <taxon>Peduoviridae</taxon>
        <taxon>Maltschvirus</taxon>
        <taxon>Maltschvirus maltsch</taxon>
    </lineage>
</organism>
<sequence>MTSTYTTNKHIEKPAYNDYASNSTGWSGPINTDWDIIDAAFGGVTIKNPTGISGTVALTASEYQKLILVFGTSLTGTATLTADIVYTLPAGVGGNWIVYNNTTGAFNITLAQASGGGTSIQLTQGARLLVYSDGTNVNFVAPNLGANSVTSTMLQPNSVTTPKIIDGAVTYAKVDTGSVATVAQFRAATASELLNANVPWDAAAFVTLSDASSIAIDMATGFNFQVTIAGNRTLANPTNPKVGQSGVIIVAQDSTGGYTLGFGTSYKFANATAPTISTTANSVNMLFYYVYTSSFILINNIRGVA</sequence>
<evidence type="ECO:0000259" key="1">
    <source>
        <dbReference type="Pfam" id="PF26209"/>
    </source>
</evidence>
<evidence type="ECO:0000313" key="2">
    <source>
        <dbReference type="EMBL" id="CAB4131193.1"/>
    </source>
</evidence>
<dbReference type="InterPro" id="IPR058970">
    <property type="entry name" value="Phage_phiTE_241_C"/>
</dbReference>
<proteinExistence type="predicted"/>
<gene>
    <name evidence="2" type="ORF">UFOVP120_67</name>
</gene>
<feature type="domain" description="Putative phage tail fibre C-terminal" evidence="1">
    <location>
        <begin position="225"/>
        <end position="286"/>
    </location>
</feature>
<reference evidence="2" key="1">
    <citation type="submission" date="2020-04" db="EMBL/GenBank/DDBJ databases">
        <authorList>
            <person name="Chiriac C."/>
            <person name="Salcher M."/>
            <person name="Ghai R."/>
            <person name="Kavagutti S V."/>
        </authorList>
    </citation>
    <scope>NUCLEOTIDE SEQUENCE</scope>
</reference>
<name>A0A6J5LCX7_9CAUD</name>
<protein>
    <recommendedName>
        <fullName evidence="1">Putative phage tail fibre C-terminal domain-containing protein</fullName>
    </recommendedName>
</protein>
<dbReference type="EMBL" id="LR796242">
    <property type="protein sequence ID" value="CAB4131193.1"/>
    <property type="molecule type" value="Genomic_DNA"/>
</dbReference>